<comment type="function">
    <text evidence="3">Allows the formation of correctly charged Asn-tRNA(Asn) or Gln-tRNA(Gln) through the transamidation of misacylated Asp-tRNA(Asn) or Glu-tRNA(Gln) in organisms which lack either or both of asparaginyl-tRNA or glutaminyl-tRNA synthetases. The reaction takes place in the presence of glutamine and ATP through an activated phospho-Asp-tRNA(Asn) or phospho-Glu-tRNA(Gln).</text>
</comment>
<dbReference type="OrthoDB" id="9813938at2"/>
<proteinExistence type="inferred from homology"/>
<name>H3NNU9_9FIRM</name>
<evidence type="ECO:0000256" key="5">
    <source>
        <dbReference type="ARBA" id="ARBA00047913"/>
    </source>
</evidence>
<dbReference type="EMBL" id="AGEI01000021">
    <property type="protein sequence ID" value="EHR34074.1"/>
    <property type="molecule type" value="Genomic_DNA"/>
</dbReference>
<evidence type="ECO:0000256" key="3">
    <source>
        <dbReference type="ARBA" id="ARBA00024799"/>
    </source>
</evidence>
<dbReference type="STRING" id="883114.HMPREF9709_01010"/>
<comment type="catalytic activity">
    <reaction evidence="5">
        <text>L-glutamyl-tRNA(Gln) + L-glutamine + ATP + H2O = L-glutaminyl-tRNA(Gln) + L-glutamate + ADP + phosphate + H(+)</text>
        <dbReference type="Rhea" id="RHEA:17521"/>
        <dbReference type="Rhea" id="RHEA-COMP:9681"/>
        <dbReference type="Rhea" id="RHEA-COMP:9684"/>
        <dbReference type="ChEBI" id="CHEBI:15377"/>
        <dbReference type="ChEBI" id="CHEBI:15378"/>
        <dbReference type="ChEBI" id="CHEBI:29985"/>
        <dbReference type="ChEBI" id="CHEBI:30616"/>
        <dbReference type="ChEBI" id="CHEBI:43474"/>
        <dbReference type="ChEBI" id="CHEBI:58359"/>
        <dbReference type="ChEBI" id="CHEBI:78520"/>
        <dbReference type="ChEBI" id="CHEBI:78521"/>
        <dbReference type="ChEBI" id="CHEBI:456216"/>
    </reaction>
</comment>
<keyword evidence="7" id="KW-1185">Reference proteome</keyword>
<accession>H3NNU9</accession>
<evidence type="ECO:0000256" key="4">
    <source>
        <dbReference type="ARBA" id="ARBA00047380"/>
    </source>
</evidence>
<dbReference type="Proteomes" id="UP000004191">
    <property type="component" value="Unassembled WGS sequence"/>
</dbReference>
<evidence type="ECO:0000256" key="1">
    <source>
        <dbReference type="ARBA" id="ARBA00010757"/>
    </source>
</evidence>
<dbReference type="InterPro" id="IPR036113">
    <property type="entry name" value="Asp/Glu-ADT_sf_sub_c"/>
</dbReference>
<dbReference type="AlphaFoldDB" id="H3NNU9"/>
<dbReference type="InterPro" id="IPR003837">
    <property type="entry name" value="GatC"/>
</dbReference>
<comment type="similarity">
    <text evidence="1">Belongs to the GatC family.</text>
</comment>
<dbReference type="HOGENOM" id="CLU_105899_6_0_9"/>
<protein>
    <submittedName>
        <fullName evidence="6">Aspartyl/glutamyl-tRNA(Asn/Gln) amidotransferase, C subunit</fullName>
    </submittedName>
</protein>
<dbReference type="GeneID" id="96999003"/>
<evidence type="ECO:0000313" key="6">
    <source>
        <dbReference type="EMBL" id="EHR34074.1"/>
    </source>
</evidence>
<comment type="catalytic activity">
    <reaction evidence="4">
        <text>L-aspartyl-tRNA(Asn) + L-glutamine + ATP + H2O = L-asparaginyl-tRNA(Asn) + L-glutamate + ADP + phosphate + 2 H(+)</text>
        <dbReference type="Rhea" id="RHEA:14513"/>
        <dbReference type="Rhea" id="RHEA-COMP:9674"/>
        <dbReference type="Rhea" id="RHEA-COMP:9677"/>
        <dbReference type="ChEBI" id="CHEBI:15377"/>
        <dbReference type="ChEBI" id="CHEBI:15378"/>
        <dbReference type="ChEBI" id="CHEBI:29985"/>
        <dbReference type="ChEBI" id="CHEBI:30616"/>
        <dbReference type="ChEBI" id="CHEBI:43474"/>
        <dbReference type="ChEBI" id="CHEBI:58359"/>
        <dbReference type="ChEBI" id="CHEBI:78515"/>
        <dbReference type="ChEBI" id="CHEBI:78516"/>
        <dbReference type="ChEBI" id="CHEBI:456216"/>
    </reaction>
</comment>
<keyword evidence="6" id="KW-0808">Transferase</keyword>
<gene>
    <name evidence="6" type="ORF">HMPREF9709_01010</name>
</gene>
<reference evidence="6 7" key="1">
    <citation type="submission" date="2012-01" db="EMBL/GenBank/DDBJ databases">
        <title>The Genome Sequence of Helcococcus kunzii ATCC 51366.</title>
        <authorList>
            <consortium name="The Broad Institute Genome Sequencing Platform"/>
            <person name="Earl A."/>
            <person name="Ward D."/>
            <person name="Feldgarden M."/>
            <person name="Gevers D."/>
            <person name="Huys G."/>
            <person name="Young S.K."/>
            <person name="Zeng Q."/>
            <person name="Gargeya S."/>
            <person name="Fitzgerald M."/>
            <person name="Haas B."/>
            <person name="Abouelleil A."/>
            <person name="Alvarado L."/>
            <person name="Arachchi H.M."/>
            <person name="Berlin A."/>
            <person name="Chapman S.B."/>
            <person name="Gearin G."/>
            <person name="Goldberg J."/>
            <person name="Griggs A."/>
            <person name="Gujja S."/>
            <person name="Hansen M."/>
            <person name="Heiman D."/>
            <person name="Howarth C."/>
            <person name="Larimer J."/>
            <person name="Lui A."/>
            <person name="MacDonald P.J.P."/>
            <person name="McCowen C."/>
            <person name="Montmayeur A."/>
            <person name="Murphy C."/>
            <person name="Neiman D."/>
            <person name="Pearson M."/>
            <person name="Priest M."/>
            <person name="Roberts A."/>
            <person name="Saif S."/>
            <person name="Shea T."/>
            <person name="Sisk P."/>
            <person name="Stolte C."/>
            <person name="Sykes S."/>
            <person name="Wortman J."/>
            <person name="Nusbaum C."/>
            <person name="Birren B."/>
        </authorList>
    </citation>
    <scope>NUCLEOTIDE SEQUENCE [LARGE SCALE GENOMIC DNA]</scope>
    <source>
        <strain evidence="6 7">ATCC 51366</strain>
    </source>
</reference>
<comment type="caution">
    <text evidence="6">The sequence shown here is derived from an EMBL/GenBank/DDBJ whole genome shotgun (WGS) entry which is preliminary data.</text>
</comment>
<dbReference type="RefSeq" id="WP_005398487.1">
    <property type="nucleotide sequence ID" value="NZ_JH601088.1"/>
</dbReference>
<organism evidence="6 7">
    <name type="scientific">Helcococcus kunzii ATCC 51366</name>
    <dbReference type="NCBI Taxonomy" id="883114"/>
    <lineage>
        <taxon>Bacteria</taxon>
        <taxon>Bacillati</taxon>
        <taxon>Bacillota</taxon>
        <taxon>Tissierellia</taxon>
        <taxon>Tissierellales</taxon>
        <taxon>Peptoniphilaceae</taxon>
        <taxon>Helcococcus</taxon>
    </lineage>
</organism>
<dbReference type="GO" id="GO:0006450">
    <property type="term" value="P:regulation of translational fidelity"/>
    <property type="evidence" value="ECO:0007669"/>
    <property type="project" value="InterPro"/>
</dbReference>
<sequence>MDVERYFKKAYLSLPEDEYDRKIQIDKINKIVEKVDSIMQKDTNDYKEFEITSDLKSPLREDEVKDSTDRELIFANTNHREYGYFKLDNIMED</sequence>
<dbReference type="SUPFAM" id="SSF141000">
    <property type="entry name" value="Glu-tRNAGln amidotransferase C subunit"/>
    <property type="match status" value="1"/>
</dbReference>
<evidence type="ECO:0000313" key="7">
    <source>
        <dbReference type="Proteomes" id="UP000004191"/>
    </source>
</evidence>
<dbReference type="GO" id="GO:0016740">
    <property type="term" value="F:transferase activity"/>
    <property type="evidence" value="ECO:0007669"/>
    <property type="project" value="UniProtKB-KW"/>
</dbReference>
<dbReference type="Pfam" id="PF02686">
    <property type="entry name" value="GatC"/>
    <property type="match status" value="1"/>
</dbReference>
<comment type="subunit">
    <text evidence="2">Heterotrimer of A, B and C subunits.</text>
</comment>
<evidence type="ECO:0000256" key="2">
    <source>
        <dbReference type="ARBA" id="ARBA00011123"/>
    </source>
</evidence>